<keyword evidence="1" id="KW-0472">Membrane</keyword>
<organism evidence="2 3">
    <name type="scientific">Daphnia magna</name>
    <dbReference type="NCBI Taxonomy" id="35525"/>
    <lineage>
        <taxon>Eukaryota</taxon>
        <taxon>Metazoa</taxon>
        <taxon>Ecdysozoa</taxon>
        <taxon>Arthropoda</taxon>
        <taxon>Crustacea</taxon>
        <taxon>Branchiopoda</taxon>
        <taxon>Diplostraca</taxon>
        <taxon>Cladocera</taxon>
        <taxon>Anomopoda</taxon>
        <taxon>Daphniidae</taxon>
        <taxon>Daphnia</taxon>
    </lineage>
</organism>
<evidence type="ECO:0000313" key="3">
    <source>
        <dbReference type="Proteomes" id="UP000076858"/>
    </source>
</evidence>
<dbReference type="EMBL" id="LRGB01000512">
    <property type="protein sequence ID" value="KZS18890.1"/>
    <property type="molecule type" value="Genomic_DNA"/>
</dbReference>
<proteinExistence type="predicted"/>
<evidence type="ECO:0000313" key="2">
    <source>
        <dbReference type="EMBL" id="KZS18890.1"/>
    </source>
</evidence>
<reference evidence="2 3" key="1">
    <citation type="submission" date="2016-03" db="EMBL/GenBank/DDBJ databases">
        <title>EvidentialGene: Evidence-directed Construction of Genes on Genomes.</title>
        <authorList>
            <person name="Gilbert D.G."/>
            <person name="Choi J.-H."/>
            <person name="Mockaitis K."/>
            <person name="Colbourne J."/>
            <person name="Pfrender M."/>
        </authorList>
    </citation>
    <scope>NUCLEOTIDE SEQUENCE [LARGE SCALE GENOMIC DNA]</scope>
    <source>
        <strain evidence="2 3">Xinb3</strain>
        <tissue evidence="2">Complete organism</tissue>
    </source>
</reference>
<name>A0A162PJ50_9CRUS</name>
<evidence type="ECO:0000256" key="1">
    <source>
        <dbReference type="SAM" id="Phobius"/>
    </source>
</evidence>
<feature type="transmembrane region" description="Helical" evidence="1">
    <location>
        <begin position="42"/>
        <end position="64"/>
    </location>
</feature>
<dbReference type="AlphaFoldDB" id="A0A162PJ50"/>
<dbReference type="Proteomes" id="UP000076858">
    <property type="component" value="Unassembled WGS sequence"/>
</dbReference>
<keyword evidence="3" id="KW-1185">Reference proteome</keyword>
<sequence length="65" mass="7786">MYAWPACPSARLCLHDYLVMKSSPKKEEENQKKKKTVRLSPFFFFLPSPACLYKRVTFIFFLYFP</sequence>
<protein>
    <submittedName>
        <fullName evidence="2">Uncharacterized protein</fullName>
    </submittedName>
</protein>
<gene>
    <name evidence="2" type="ORF">APZ42_015505</name>
</gene>
<keyword evidence="1" id="KW-1133">Transmembrane helix</keyword>
<keyword evidence="1" id="KW-0812">Transmembrane</keyword>
<comment type="caution">
    <text evidence="2">The sequence shown here is derived from an EMBL/GenBank/DDBJ whole genome shotgun (WGS) entry which is preliminary data.</text>
</comment>
<accession>A0A162PJ50</accession>